<dbReference type="HOGENOM" id="CLU_3416878_0_0_3"/>
<gene>
    <name evidence="1" type="ORF">LYNGBM3L_34560</name>
</gene>
<dbReference type="EMBL" id="GL890848">
    <property type="protein sequence ID" value="EGJ33490.1"/>
    <property type="molecule type" value="Genomic_DNA"/>
</dbReference>
<keyword evidence="2" id="KW-1185">Reference proteome</keyword>
<dbReference type="Proteomes" id="UP000003959">
    <property type="component" value="Unassembled WGS sequence"/>
</dbReference>
<name>F4XPN6_9CYAN</name>
<protein>
    <submittedName>
        <fullName evidence="1">Uncharacterized protein</fullName>
    </submittedName>
</protein>
<accession>F4XPN6</accession>
<proteinExistence type="predicted"/>
<organism evidence="1 2">
    <name type="scientific">Moorena producens 3L</name>
    <dbReference type="NCBI Taxonomy" id="489825"/>
    <lineage>
        <taxon>Bacteria</taxon>
        <taxon>Bacillati</taxon>
        <taxon>Cyanobacteriota</taxon>
        <taxon>Cyanophyceae</taxon>
        <taxon>Coleofasciculales</taxon>
        <taxon>Coleofasciculaceae</taxon>
        <taxon>Moorena</taxon>
    </lineage>
</organism>
<evidence type="ECO:0000313" key="1">
    <source>
        <dbReference type="EMBL" id="EGJ33490.1"/>
    </source>
</evidence>
<dbReference type="AlphaFoldDB" id="F4XPN6"/>
<evidence type="ECO:0000313" key="2">
    <source>
        <dbReference type="Proteomes" id="UP000003959"/>
    </source>
</evidence>
<reference evidence="2" key="1">
    <citation type="journal article" date="2011" name="Proc. Natl. Acad. Sci. U.S.A.">
        <title>Genomic insights into the physiology and ecology of the marine filamentous cyanobacterium Lyngbya majuscula.</title>
        <authorList>
            <person name="Jones A.C."/>
            <person name="Monroe E.A."/>
            <person name="Podell S."/>
            <person name="Hess W.R."/>
            <person name="Klages S."/>
            <person name="Esquenazi E."/>
            <person name="Niessen S."/>
            <person name="Hoover H."/>
            <person name="Rothmann M."/>
            <person name="Lasken R.S."/>
            <person name="Yates J.R.III."/>
            <person name="Reinhardt R."/>
            <person name="Kube M."/>
            <person name="Burkart M.D."/>
            <person name="Allen E.E."/>
            <person name="Dorrestein P.C."/>
            <person name="Gerwick W.H."/>
            <person name="Gerwick L."/>
        </authorList>
    </citation>
    <scope>NUCLEOTIDE SEQUENCE [LARGE SCALE GENOMIC DNA]</scope>
    <source>
        <strain evidence="2">3L</strain>
    </source>
</reference>
<sequence>MQRYRKLWQQGVVPEIDVLDKDDVVQ</sequence>